<name>A0A9Q4AYG8_SALAG</name>
<proteinExistence type="predicted"/>
<keyword evidence="3" id="KW-1185">Reference proteome</keyword>
<evidence type="ECO:0008006" key="4">
    <source>
        <dbReference type="Google" id="ProtNLM"/>
    </source>
</evidence>
<protein>
    <recommendedName>
        <fullName evidence="4">Rubrerythrin family protein</fullName>
    </recommendedName>
</protein>
<feature type="compositionally biased region" description="Polar residues" evidence="1">
    <location>
        <begin position="1"/>
        <end position="12"/>
    </location>
</feature>
<comment type="caution">
    <text evidence="2">The sequence shown here is derived from an EMBL/GenBank/DDBJ whole genome shotgun (WGS) entry which is preliminary data.</text>
</comment>
<evidence type="ECO:0000313" key="2">
    <source>
        <dbReference type="EMBL" id="MCR6095203.1"/>
    </source>
</evidence>
<dbReference type="Proteomes" id="UP001057753">
    <property type="component" value="Unassembled WGS sequence"/>
</dbReference>
<dbReference type="AlphaFoldDB" id="A0A9Q4AYG8"/>
<dbReference type="RefSeq" id="WP_257819885.1">
    <property type="nucleotide sequence ID" value="NZ_JABXYM010000001.1"/>
</dbReference>
<sequence>MQQQPSMNQGQNMPHPPPVITTKDHLYINDMLAWNLLAMKKAHAFSQQCSDQEVSQALDQAGRMHQEHYQTLLTHLQTQGQSGSQTLQ</sequence>
<dbReference type="EMBL" id="JABXYM010000001">
    <property type="protein sequence ID" value="MCR6095203.1"/>
    <property type="molecule type" value="Genomic_DNA"/>
</dbReference>
<feature type="region of interest" description="Disordered" evidence="1">
    <location>
        <begin position="1"/>
        <end position="21"/>
    </location>
</feature>
<accession>A0A9Q4AYG8</accession>
<evidence type="ECO:0000256" key="1">
    <source>
        <dbReference type="SAM" id="MobiDB-lite"/>
    </source>
</evidence>
<evidence type="ECO:0000313" key="3">
    <source>
        <dbReference type="Proteomes" id="UP001057753"/>
    </source>
</evidence>
<gene>
    <name evidence="2" type="ORF">HXA33_01395</name>
</gene>
<organism evidence="2 3">
    <name type="scientific">Salipaludibacillus agaradhaerens</name>
    <name type="common">Bacillus agaradhaerens</name>
    <dbReference type="NCBI Taxonomy" id="76935"/>
    <lineage>
        <taxon>Bacteria</taxon>
        <taxon>Bacillati</taxon>
        <taxon>Bacillota</taxon>
        <taxon>Bacilli</taxon>
        <taxon>Bacillales</taxon>
        <taxon>Bacillaceae</taxon>
    </lineage>
</organism>
<reference evidence="2" key="1">
    <citation type="submission" date="2020-06" db="EMBL/GenBank/DDBJ databases">
        <title>Insight into the genomes of haloalkaliphilic bacilli from Kenyan soda lakes.</title>
        <authorList>
            <person name="Mwirichia R."/>
            <person name="Villamizar G.C."/>
            <person name="Poehlein A."/>
            <person name="Mugweru J."/>
            <person name="Kipnyargis A."/>
            <person name="Kiplimo D."/>
            <person name="Orwa P."/>
            <person name="Daniel R."/>
        </authorList>
    </citation>
    <scope>NUCLEOTIDE SEQUENCE</scope>
    <source>
        <strain evidence="2">B1096_S55</strain>
    </source>
</reference>